<proteinExistence type="predicted"/>
<evidence type="ECO:0008006" key="2">
    <source>
        <dbReference type="Google" id="ProtNLM"/>
    </source>
</evidence>
<protein>
    <recommendedName>
        <fullName evidence="2">Beta-galactosidase trimerisation domain-containing protein</fullName>
    </recommendedName>
</protein>
<evidence type="ECO:0000313" key="1">
    <source>
        <dbReference type="EMBL" id="CAA9276770.1"/>
    </source>
</evidence>
<dbReference type="CDD" id="cd03143">
    <property type="entry name" value="A4_beta-galactosidase_middle_domain"/>
    <property type="match status" value="1"/>
</dbReference>
<dbReference type="Gene3D" id="3.20.20.80">
    <property type="entry name" value="Glycosidases"/>
    <property type="match status" value="1"/>
</dbReference>
<gene>
    <name evidence="1" type="ORF">AVDCRST_MAG63-3344</name>
</gene>
<sequence>MDTEYPAPFPVPAWLKERQRFLFAAERRIGIVPVEAAARAGVDILCGGTNAGYIGLAGGPYVWDGGDRIYNLWTDETLDTTPIRAQVDEAHRRGMKVVGELMRMWHPQMLYVEHPEWQERNAPDAAPRGPERAKEWPPVTGCWNSPFGDFYIRQCVELLQRLGWDGYSLDGFGCWTTCYCPFCRASYREAAGEDIPFHGGPDKGAPGMQTTENAARLGDPRFGRYLKWRLRRFTDFVHRWQAALKEARPDFAAMPWTNGPGRWWHWSFAPAAESPDAVNRLLDAPILELFWDFPPDQGSNLLPSFTVRYHRGLTAERPVFMLPYFATQGQQPMLAPPVECDVRVLTVLTNGGRVAQSSHQQGAADPLALLNRHTEMIRAREPWTTNAESLKWAAMVVGESSRLLYGIPGRRSEIGAGQWIGSGVDTPDAAPVPAGERRLPAHMESALGVFRAANEERLPLDILTEQDVEEGVRLGRYRVLILPNAACLSDAANEHIRAFVAGGGGLLALHESALYDEYGARRPDFGLADLYGASFVGVEDHTARWPNYPSPANLALSDHAVTADPVIRDGYRVEMETLDFIGWTATVKAASGATVVATRGVDPGAGDSINTGPGAEIAGSGVREGHPFLLLSEHRPGRVAYFAADIGQSYFVAPYPYQRKLLANALRWCAGAARPPVEVSAPMCVQATFFEQEGGRRTIVHLLNEINTTADRALPESNPPMREEIVPVADIRVVFRDPQVRRAWLQPEGEEITLRPVEGGVEAAVPCLRQHSMVVAER</sequence>
<dbReference type="Pfam" id="PF14871">
    <property type="entry name" value="GHL6"/>
    <property type="match status" value="1"/>
</dbReference>
<dbReference type="InterPro" id="IPR028212">
    <property type="entry name" value="GHL6"/>
</dbReference>
<accession>A0A6J4JGH7</accession>
<reference evidence="1" key="1">
    <citation type="submission" date="2020-02" db="EMBL/GenBank/DDBJ databases">
        <authorList>
            <person name="Meier V. D."/>
        </authorList>
    </citation>
    <scope>NUCLEOTIDE SEQUENCE</scope>
    <source>
        <strain evidence="1">AVDCRST_MAG63</strain>
    </source>
</reference>
<dbReference type="SUPFAM" id="SSF52317">
    <property type="entry name" value="Class I glutamine amidotransferase-like"/>
    <property type="match status" value="1"/>
</dbReference>
<dbReference type="AlphaFoldDB" id="A0A6J4JGH7"/>
<dbReference type="InterPro" id="IPR029062">
    <property type="entry name" value="Class_I_gatase-like"/>
</dbReference>
<dbReference type="Gene3D" id="3.40.50.880">
    <property type="match status" value="1"/>
</dbReference>
<organism evidence="1">
    <name type="scientific">uncultured Armatimonadetes bacterium</name>
    <dbReference type="NCBI Taxonomy" id="157466"/>
    <lineage>
        <taxon>Bacteria</taxon>
        <taxon>Bacillati</taxon>
        <taxon>Armatimonadota</taxon>
        <taxon>environmental samples</taxon>
    </lineage>
</organism>
<name>A0A6J4JGH7_9BACT</name>
<dbReference type="EMBL" id="CADCTO010000432">
    <property type="protein sequence ID" value="CAA9276770.1"/>
    <property type="molecule type" value="Genomic_DNA"/>
</dbReference>